<dbReference type="PROSITE" id="PS00653">
    <property type="entry name" value="GLYCOSYL_HYDROL_F1_2"/>
    <property type="match status" value="1"/>
</dbReference>
<dbReference type="FunFam" id="3.20.20.80:FF:000062">
    <property type="entry name" value="Klotho"/>
    <property type="match status" value="1"/>
</dbReference>
<keyword evidence="1" id="KW-0732">Signal</keyword>
<dbReference type="Proteomes" id="UP001318040">
    <property type="component" value="Chromosome 61"/>
</dbReference>
<accession>A0AAJ7UAV8</accession>
<dbReference type="PANTHER" id="PTHR10353">
    <property type="entry name" value="GLYCOSYL HYDROLASE"/>
    <property type="match status" value="1"/>
</dbReference>
<dbReference type="SUPFAM" id="SSF51445">
    <property type="entry name" value="(Trans)glycosidases"/>
    <property type="match status" value="2"/>
</dbReference>
<dbReference type="KEGG" id="pmrn:116955709"/>
<reference evidence="3" key="1">
    <citation type="submission" date="2025-08" db="UniProtKB">
        <authorList>
            <consortium name="RefSeq"/>
        </authorList>
    </citation>
    <scope>IDENTIFICATION</scope>
    <source>
        <tissue evidence="3">Sperm</tissue>
    </source>
</reference>
<dbReference type="GO" id="GO:0004553">
    <property type="term" value="F:hydrolase activity, hydrolyzing O-glycosyl compounds"/>
    <property type="evidence" value="ECO:0007669"/>
    <property type="project" value="InterPro"/>
</dbReference>
<evidence type="ECO:0000313" key="2">
    <source>
        <dbReference type="Proteomes" id="UP001318040"/>
    </source>
</evidence>
<protein>
    <submittedName>
        <fullName evidence="3">Beta-klotho-like</fullName>
    </submittedName>
</protein>
<name>A0AAJ7UAV8_PETMA</name>
<gene>
    <name evidence="3" type="primary">LOC116955709</name>
</gene>
<proteinExistence type="predicted"/>
<dbReference type="InterPro" id="IPR017853">
    <property type="entry name" value="GH"/>
</dbReference>
<organism evidence="2 3">
    <name type="scientific">Petromyzon marinus</name>
    <name type="common">Sea lamprey</name>
    <dbReference type="NCBI Taxonomy" id="7757"/>
    <lineage>
        <taxon>Eukaryota</taxon>
        <taxon>Metazoa</taxon>
        <taxon>Chordata</taxon>
        <taxon>Craniata</taxon>
        <taxon>Vertebrata</taxon>
        <taxon>Cyclostomata</taxon>
        <taxon>Hyperoartia</taxon>
        <taxon>Petromyzontiformes</taxon>
        <taxon>Petromyzontidae</taxon>
        <taxon>Petromyzon</taxon>
    </lineage>
</organism>
<dbReference type="AlphaFoldDB" id="A0AAJ7UAV8"/>
<dbReference type="InterPro" id="IPR001360">
    <property type="entry name" value="Glyco_hydro_1"/>
</dbReference>
<dbReference type="PRINTS" id="PR00131">
    <property type="entry name" value="GLHYDRLASE1"/>
</dbReference>
<dbReference type="Pfam" id="PF00232">
    <property type="entry name" value="Glyco_hydro_1"/>
    <property type="match status" value="3"/>
</dbReference>
<feature type="chain" id="PRO_5042517304" evidence="1">
    <location>
        <begin position="20"/>
        <end position="920"/>
    </location>
</feature>
<dbReference type="InterPro" id="IPR033132">
    <property type="entry name" value="GH_1_N_CS"/>
</dbReference>
<dbReference type="Gene3D" id="3.20.20.80">
    <property type="entry name" value="Glycosidases"/>
    <property type="match status" value="2"/>
</dbReference>
<evidence type="ECO:0000256" key="1">
    <source>
        <dbReference type="SAM" id="SignalP"/>
    </source>
</evidence>
<dbReference type="GO" id="GO:0005975">
    <property type="term" value="P:carbohydrate metabolic process"/>
    <property type="evidence" value="ECO:0007669"/>
    <property type="project" value="InterPro"/>
</dbReference>
<dbReference type="RefSeq" id="XP_032832857.1">
    <property type="nucleotide sequence ID" value="XM_032976966.1"/>
</dbReference>
<sequence length="920" mass="102716">MATLLWILTLHSVSHVVEARAGDGKRVWDTFLNMSYPDGRLLLPDEGFPPGFIWATGTSAYQVEGAWRTHGKGPSVWDTFTHARHGPSGDVTSDSYHHLDSDLEALRFLGVSHYRFSVAWTRIFPSGVAGRPREQGIRFYDGLIRRLLAAGVQPVVTLFHWDLPQALQDAGGWQNDSVVDAFADYAAFCFEAFGDRVKLWITVNNPYAVATHGYGSGLHAPGVSGSHRAPYLVAHNLIKAHARAWHVYHTRFRHRQRGRVTIALGSHWVQPQGAGRPPSAADTDACQRSVEASLGWFASPIFGDGRYPRSLRERLWHTLPEFDESERRAVRGTADLFALSFGPDNFVGVEAKARFGQRLSLGLREVLNWVRAEYDDPEVLVVEAGWLVKAHVGLDDTASMHVHKSFIGESLKAMHWDGVRLVGYTAWSLVDGFEWRSGFSIRRGLFHVDFSSEDKRRWPKSSAHFYQQAVASNGLPASEERAFATGTFPCDFLWGVSDGVVQVETPPVSPQFSDGAVYRWNRGGDGKLQRIAALTATRRRSDCPDYPGIRERISLLKKLQVNAYRFSFNWSLIATGEGATNSSALEYYRCYAKELHRAGIAVVAVLYHPTHHHSGLPAVIARHGGWLNASTAPAFAAYSRHCFAHLGAHVKTWITVNEPGNVRLLDGLRGHDGMAYAAAHNLLRAHAAAWHIYDSEFRGRYGGRVSIALRADWAEPANPYAAADTAAAERALVFQTAWFADPIFRTGLYPTEMRAWLEERLRRRGGHDSGGEATRLPSFTEQEAGLVRGTGDFLAVSHFTARLVRHEQRNGTGYEADQEVRSSVDTTWPRSPSGAAIFPQGIRKALRWIARRYGQSLPIYMMANGLVDRAALHDDARTYYHQSYINEVLKGEVWVTRWRSGRSTIWGNSMGKAYIKQKHG</sequence>
<feature type="signal peptide" evidence="1">
    <location>
        <begin position="1"/>
        <end position="19"/>
    </location>
</feature>
<dbReference type="PANTHER" id="PTHR10353:SF68">
    <property type="entry name" value="BETA-KLOTHO"/>
    <property type="match status" value="1"/>
</dbReference>
<evidence type="ECO:0000313" key="3">
    <source>
        <dbReference type="RefSeq" id="XP_032832857.1"/>
    </source>
</evidence>
<keyword evidence="2" id="KW-1185">Reference proteome</keyword>